<dbReference type="OrthoDB" id="1933804at2"/>
<dbReference type="AlphaFoldDB" id="A0A1G5JX67"/>
<gene>
    <name evidence="1" type="ORF">SAMN03080606_03091</name>
</gene>
<dbReference type="RefSeq" id="WP_091545377.1">
    <property type="nucleotide sequence ID" value="NZ_FMUS01000022.1"/>
</dbReference>
<name>A0A1G5JX67_9FIRM</name>
<organism evidence="1 2">
    <name type="scientific">Alkaliphilus peptidifermentans DSM 18978</name>
    <dbReference type="NCBI Taxonomy" id="1120976"/>
    <lineage>
        <taxon>Bacteria</taxon>
        <taxon>Bacillati</taxon>
        <taxon>Bacillota</taxon>
        <taxon>Clostridia</taxon>
        <taxon>Peptostreptococcales</taxon>
        <taxon>Natronincolaceae</taxon>
        <taxon>Alkaliphilus</taxon>
    </lineage>
</organism>
<dbReference type="STRING" id="1120976.SAMN03080606_03091"/>
<proteinExistence type="predicted"/>
<accession>A0A1G5JX67</accession>
<evidence type="ECO:0000313" key="1">
    <source>
        <dbReference type="EMBL" id="SCY92907.1"/>
    </source>
</evidence>
<evidence type="ECO:0000313" key="2">
    <source>
        <dbReference type="Proteomes" id="UP000198636"/>
    </source>
</evidence>
<dbReference type="Proteomes" id="UP000198636">
    <property type="component" value="Unassembled WGS sequence"/>
</dbReference>
<keyword evidence="2" id="KW-1185">Reference proteome</keyword>
<reference evidence="1 2" key="1">
    <citation type="submission" date="2016-10" db="EMBL/GenBank/DDBJ databases">
        <authorList>
            <person name="de Groot N.N."/>
        </authorList>
    </citation>
    <scope>NUCLEOTIDE SEQUENCE [LARGE SCALE GENOMIC DNA]</scope>
    <source>
        <strain evidence="1 2">DSM 18978</strain>
    </source>
</reference>
<dbReference type="EMBL" id="FMUS01000022">
    <property type="protein sequence ID" value="SCY92907.1"/>
    <property type="molecule type" value="Genomic_DNA"/>
</dbReference>
<protein>
    <submittedName>
        <fullName evidence="1">Uncharacterized protein</fullName>
    </submittedName>
</protein>
<sequence length="90" mass="10302">MPSQEKTHNIGLNQWQGNEYIKRQDFVEDNFKIDEAIHSQGQQVQEVYNNLESHAAEGMPHRFVDSGTGKTYKWGLSAISGKVAFNYEEV</sequence>